<evidence type="ECO:0000256" key="1">
    <source>
        <dbReference type="ARBA" id="ARBA00004141"/>
    </source>
</evidence>
<dbReference type="NCBIfam" id="TIGR00367">
    <property type="entry name" value="calcium/sodium antiporter"/>
    <property type="match status" value="1"/>
</dbReference>
<keyword evidence="8" id="KW-1185">Reference proteome</keyword>
<dbReference type="GO" id="GO:0005262">
    <property type="term" value="F:calcium channel activity"/>
    <property type="evidence" value="ECO:0007669"/>
    <property type="project" value="TreeGrafter"/>
</dbReference>
<sequence>MWTYVLFVLGFVLLIGGANALVEGASAVARRLMLSELVIGLTIVAFGTSLPELVVSVVAASRGDTGLAIGNVLGSNIFNTLIILGIAALLQPLHLLRSTRLIEIPFSLLAVAAVAALSNDKLLGGAAHDGLTRGDGLVLLLFFLIFMAYTANQSAQEAPAETELAMPNLWLAGLRIGLGLVGLVLGGRWIVDGAVELATLMGISETVIGLTVVAAGTSLPELATSAVAARRGYADLAVGNVVGSNLFNIFFILGVGASLHPLPFQSGSNVDLGVIFLSGLLLLGMGAWGRISRGAGLVLLLLYGGYLAYLLLHLV</sequence>
<dbReference type="GO" id="GO:0006874">
    <property type="term" value="P:intracellular calcium ion homeostasis"/>
    <property type="evidence" value="ECO:0007669"/>
    <property type="project" value="TreeGrafter"/>
</dbReference>
<dbReference type="PANTHER" id="PTHR10846">
    <property type="entry name" value="SODIUM/POTASSIUM/CALCIUM EXCHANGER"/>
    <property type="match status" value="1"/>
</dbReference>
<feature type="transmembrane region" description="Helical" evidence="5">
    <location>
        <begin position="67"/>
        <end position="89"/>
    </location>
</feature>
<feature type="domain" description="Sodium/calcium exchanger membrane region" evidence="6">
    <location>
        <begin position="3"/>
        <end position="149"/>
    </location>
</feature>
<keyword evidence="4 5" id="KW-0472">Membrane</keyword>
<dbReference type="RefSeq" id="WP_089678692.1">
    <property type="nucleotide sequence ID" value="NZ_FNFO01000001.1"/>
</dbReference>
<dbReference type="GO" id="GO:0008273">
    <property type="term" value="F:calcium, potassium:sodium antiporter activity"/>
    <property type="evidence" value="ECO:0007669"/>
    <property type="project" value="TreeGrafter"/>
</dbReference>
<keyword evidence="3 5" id="KW-1133">Transmembrane helix</keyword>
<evidence type="ECO:0000256" key="2">
    <source>
        <dbReference type="ARBA" id="ARBA00022692"/>
    </source>
</evidence>
<evidence type="ECO:0000313" key="7">
    <source>
        <dbReference type="EMBL" id="SDJ97676.1"/>
    </source>
</evidence>
<dbReference type="InterPro" id="IPR004837">
    <property type="entry name" value="NaCa_Exmemb"/>
</dbReference>
<feature type="transmembrane region" description="Helical" evidence="5">
    <location>
        <begin position="269"/>
        <end position="288"/>
    </location>
</feature>
<feature type="transmembrane region" description="Helical" evidence="5">
    <location>
        <begin position="169"/>
        <end position="190"/>
    </location>
</feature>
<dbReference type="InterPro" id="IPR044880">
    <property type="entry name" value="NCX_ion-bd_dom_sf"/>
</dbReference>
<dbReference type="EMBL" id="FNFO01000001">
    <property type="protein sequence ID" value="SDJ97676.1"/>
    <property type="molecule type" value="Genomic_DNA"/>
</dbReference>
<organism evidence="7 8">
    <name type="scientific">Catalinimonas alkaloidigena</name>
    <dbReference type="NCBI Taxonomy" id="1075417"/>
    <lineage>
        <taxon>Bacteria</taxon>
        <taxon>Pseudomonadati</taxon>
        <taxon>Bacteroidota</taxon>
        <taxon>Cytophagia</taxon>
        <taxon>Cytophagales</taxon>
        <taxon>Catalimonadaceae</taxon>
        <taxon>Catalinimonas</taxon>
    </lineage>
</organism>
<feature type="transmembrane region" description="Helical" evidence="5">
    <location>
        <begin position="37"/>
        <end position="60"/>
    </location>
</feature>
<evidence type="ECO:0000313" key="8">
    <source>
        <dbReference type="Proteomes" id="UP000198510"/>
    </source>
</evidence>
<accession>A0A1G8Y4F5</accession>
<dbReference type="Gene3D" id="1.20.1420.30">
    <property type="entry name" value="NCX, central ion-binding region"/>
    <property type="match status" value="1"/>
</dbReference>
<protein>
    <submittedName>
        <fullName evidence="7">Cation:H+ antiporter</fullName>
    </submittedName>
</protein>
<evidence type="ECO:0000256" key="5">
    <source>
        <dbReference type="SAM" id="Phobius"/>
    </source>
</evidence>
<feature type="domain" description="Sodium/calcium exchanger membrane region" evidence="6">
    <location>
        <begin position="176"/>
        <end position="311"/>
    </location>
</feature>
<feature type="transmembrane region" description="Helical" evidence="5">
    <location>
        <begin position="197"/>
        <end position="216"/>
    </location>
</feature>
<dbReference type="OrthoDB" id="9794225at2"/>
<dbReference type="STRING" id="1075417.SAMN05421823_101566"/>
<feature type="transmembrane region" description="Helical" evidence="5">
    <location>
        <begin position="130"/>
        <end position="149"/>
    </location>
</feature>
<dbReference type="AlphaFoldDB" id="A0A1G8Y4F5"/>
<proteinExistence type="predicted"/>
<dbReference type="Pfam" id="PF01699">
    <property type="entry name" value="Na_Ca_ex"/>
    <property type="match status" value="2"/>
</dbReference>
<feature type="transmembrane region" description="Helical" evidence="5">
    <location>
        <begin position="236"/>
        <end position="257"/>
    </location>
</feature>
<dbReference type="Proteomes" id="UP000198510">
    <property type="component" value="Unassembled WGS sequence"/>
</dbReference>
<comment type="subcellular location">
    <subcellularLocation>
        <location evidence="1">Membrane</location>
        <topology evidence="1">Multi-pass membrane protein</topology>
    </subcellularLocation>
</comment>
<reference evidence="7 8" key="1">
    <citation type="submission" date="2016-10" db="EMBL/GenBank/DDBJ databases">
        <authorList>
            <person name="de Groot N.N."/>
        </authorList>
    </citation>
    <scope>NUCLEOTIDE SEQUENCE [LARGE SCALE GENOMIC DNA]</scope>
    <source>
        <strain evidence="7 8">DSM 25186</strain>
    </source>
</reference>
<gene>
    <name evidence="7" type="ORF">SAMN05421823_101566</name>
</gene>
<dbReference type="InterPro" id="IPR004481">
    <property type="entry name" value="K/Na/Ca-exchanger"/>
</dbReference>
<dbReference type="GO" id="GO:0005886">
    <property type="term" value="C:plasma membrane"/>
    <property type="evidence" value="ECO:0007669"/>
    <property type="project" value="TreeGrafter"/>
</dbReference>
<feature type="transmembrane region" description="Helical" evidence="5">
    <location>
        <begin position="294"/>
        <end position="312"/>
    </location>
</feature>
<dbReference type="PANTHER" id="PTHR10846:SF8">
    <property type="entry name" value="INNER MEMBRANE PROTEIN YRBG"/>
    <property type="match status" value="1"/>
</dbReference>
<evidence type="ECO:0000256" key="3">
    <source>
        <dbReference type="ARBA" id="ARBA00022989"/>
    </source>
</evidence>
<evidence type="ECO:0000256" key="4">
    <source>
        <dbReference type="ARBA" id="ARBA00023136"/>
    </source>
</evidence>
<evidence type="ECO:0000259" key="6">
    <source>
        <dbReference type="Pfam" id="PF01699"/>
    </source>
</evidence>
<keyword evidence="2 5" id="KW-0812">Transmembrane</keyword>
<name>A0A1G8Y4F5_9BACT</name>